<dbReference type="KEGG" id="fpn:ABE65_017100"/>
<keyword evidence="3" id="KW-1185">Reference proteome</keyword>
<dbReference type="Proteomes" id="UP000076623">
    <property type="component" value="Chromosome"/>
</dbReference>
<proteinExistence type="predicted"/>
<dbReference type="InterPro" id="IPR013211">
    <property type="entry name" value="LVIVD"/>
</dbReference>
<feature type="signal peptide" evidence="1">
    <location>
        <begin position="1"/>
        <end position="25"/>
    </location>
</feature>
<name>A0A160IRA1_9BACL</name>
<dbReference type="PROSITE" id="PS51257">
    <property type="entry name" value="PROKAR_LIPOPROTEIN"/>
    <property type="match status" value="1"/>
</dbReference>
<dbReference type="AlphaFoldDB" id="A0A160IRA1"/>
<organism evidence="2 3">
    <name type="scientific">Fictibacillus phosphorivorans</name>
    <dbReference type="NCBI Taxonomy" id="1221500"/>
    <lineage>
        <taxon>Bacteria</taxon>
        <taxon>Bacillati</taxon>
        <taxon>Bacillota</taxon>
        <taxon>Bacilli</taxon>
        <taxon>Bacillales</taxon>
        <taxon>Fictibacillaceae</taxon>
        <taxon>Fictibacillus</taxon>
    </lineage>
</organism>
<dbReference type="SUPFAM" id="SSF101908">
    <property type="entry name" value="Putative isomerase YbhE"/>
    <property type="match status" value="1"/>
</dbReference>
<protein>
    <submittedName>
        <fullName evidence="2">Uncharacterized protein</fullName>
    </submittedName>
</protein>
<dbReference type="STRING" id="1221500.ABE65_017100"/>
<evidence type="ECO:0000313" key="3">
    <source>
        <dbReference type="Proteomes" id="UP000076623"/>
    </source>
</evidence>
<evidence type="ECO:0000256" key="1">
    <source>
        <dbReference type="SAM" id="SignalP"/>
    </source>
</evidence>
<dbReference type="Pfam" id="PF08309">
    <property type="entry name" value="LVIVD"/>
    <property type="match status" value="2"/>
</dbReference>
<accession>A0A160IRA1</accession>
<reference evidence="2 3" key="1">
    <citation type="submission" date="2016-04" db="EMBL/GenBank/DDBJ databases">
        <title>Complete genome sequence of Fictibacillus phosphorivorans G25-29, a strain toxic to nematodes.</title>
        <authorList>
            <person name="Zheng Z."/>
        </authorList>
    </citation>
    <scope>NUCLEOTIDE SEQUENCE [LARGE SCALE GENOMIC DNA]</scope>
    <source>
        <strain evidence="2 3">G25-29</strain>
    </source>
</reference>
<sequence>MNKFASKILLSTLALSLAGGGIALACENGQKSYIEAGESTFGGIPKVEGSKNFEHLKEVAAVPLKDIKGKPATTADVYAYKGYAYLGTHRGQMTNEGVRIFDMKDPANPKEVAVLANDIPGTWQEKVIVQSVSTPSFKGDLAAVSVQRVDKERYGYEGETSENGGVVLYDVTNPKEPKKLGFWKTPSNLPTGTHEHWLTEQNNKVLLLATNYQAHRYKDKGVDVHDFSIVDVTNPRKSEELSNWDPTEVGGSFNGDYQYEDETGAQRTAFLHSVITDETGKYAYLSYWDLGTIILNIEDPANPKFVGRTKFERDVQGAAHSAALAHGGNILIETREIFNPDPHDPGFERGWGYVRVYDIKDKSNPVLLSTFRTLNSMVQIKAGERKPGTYTVHDPKVRGNTLYLSHYSDGIRMVDLTDPANPVEVGSYVSDKANVWGVFVDRNYILASDMGQGLKVLQKKADLNVNKMNLQSFLIK</sequence>
<evidence type="ECO:0000313" key="2">
    <source>
        <dbReference type="EMBL" id="ANC78422.1"/>
    </source>
</evidence>
<dbReference type="EMBL" id="CP015378">
    <property type="protein sequence ID" value="ANC78422.1"/>
    <property type="molecule type" value="Genomic_DNA"/>
</dbReference>
<gene>
    <name evidence="2" type="ORF">ABE65_017100</name>
</gene>
<keyword evidence="1" id="KW-0732">Signal</keyword>
<feature type="chain" id="PRO_5007816657" evidence="1">
    <location>
        <begin position="26"/>
        <end position="476"/>
    </location>
</feature>
<dbReference type="RefSeq" id="WP_066397540.1">
    <property type="nucleotide sequence ID" value="NZ_CP015378.1"/>
</dbReference>